<sequence length="180" mass="18430">MVPTAPAEAAPAAPIPARPPVPPLPPGIPPAVSAVVEPPSPDVALADEASPLPGAHRGGFHRLPTAPVGITEQIAPREPGTESGPTPTVTAQWLMTSPAPPRRGLAAWALVFALLGLVVSLFVGFGFPLGLVAIVAGFLALRRALESTALAWWAIGLGALSLVYSGGWLYFAATQTNLFD</sequence>
<reference evidence="3" key="1">
    <citation type="submission" date="2015-04" db="EMBL/GenBank/DDBJ databases">
        <title>Complete genome sequence of Microbacterium chocolatum SIT 101, a bacterium enantioselectively hydrolyzing mesomeric diesters.</title>
        <authorList>
            <person name="Li X."/>
            <person name="Xu Y."/>
        </authorList>
    </citation>
    <scope>NUCLEOTIDE SEQUENCE [LARGE SCALE GENOMIC DNA]</scope>
    <source>
        <strain evidence="3">SIT 101</strain>
    </source>
</reference>
<feature type="transmembrane region" description="Helical" evidence="2">
    <location>
        <begin position="105"/>
        <end position="138"/>
    </location>
</feature>
<dbReference type="AlphaFoldDB" id="A0A0M8MN91"/>
<dbReference type="Proteomes" id="UP000037737">
    <property type="component" value="Unassembled WGS sequence"/>
</dbReference>
<evidence type="ECO:0000313" key="4">
    <source>
        <dbReference type="Proteomes" id="UP000037737"/>
    </source>
</evidence>
<feature type="region of interest" description="Disordered" evidence="1">
    <location>
        <begin position="43"/>
        <end position="64"/>
    </location>
</feature>
<gene>
    <name evidence="3" type="ORF">XI38_11945</name>
</gene>
<accession>A0A0M8MN91</accession>
<keyword evidence="2" id="KW-0472">Membrane</keyword>
<comment type="caution">
    <text evidence="3">The sequence shown here is derived from an EMBL/GenBank/DDBJ whole genome shotgun (WGS) entry which is preliminary data.</text>
</comment>
<feature type="transmembrane region" description="Helical" evidence="2">
    <location>
        <begin position="150"/>
        <end position="171"/>
    </location>
</feature>
<evidence type="ECO:0000313" key="3">
    <source>
        <dbReference type="EMBL" id="KOS10251.1"/>
    </source>
</evidence>
<evidence type="ECO:0000256" key="1">
    <source>
        <dbReference type="SAM" id="MobiDB-lite"/>
    </source>
</evidence>
<organism evidence="3 4">
    <name type="scientific">Microbacterium aurantiacum</name>
    <dbReference type="NCBI Taxonomy" id="162393"/>
    <lineage>
        <taxon>Bacteria</taxon>
        <taxon>Bacillati</taxon>
        <taxon>Actinomycetota</taxon>
        <taxon>Actinomycetes</taxon>
        <taxon>Micrococcales</taxon>
        <taxon>Microbacteriaceae</taxon>
        <taxon>Microbacterium</taxon>
    </lineage>
</organism>
<dbReference type="EMBL" id="LAVO01000012">
    <property type="protein sequence ID" value="KOS10251.1"/>
    <property type="molecule type" value="Genomic_DNA"/>
</dbReference>
<name>A0A0M8MN91_9MICO</name>
<keyword evidence="2" id="KW-0812">Transmembrane</keyword>
<keyword evidence="4" id="KW-1185">Reference proteome</keyword>
<protein>
    <recommendedName>
        <fullName evidence="5">DUF4190 domain-containing protein</fullName>
    </recommendedName>
</protein>
<dbReference type="KEGG" id="mcw:A8L33_06540"/>
<dbReference type="PATRIC" id="fig|84292.3.peg.2426"/>
<evidence type="ECO:0000256" key="2">
    <source>
        <dbReference type="SAM" id="Phobius"/>
    </source>
</evidence>
<proteinExistence type="predicted"/>
<evidence type="ECO:0008006" key="5">
    <source>
        <dbReference type="Google" id="ProtNLM"/>
    </source>
</evidence>
<keyword evidence="2" id="KW-1133">Transmembrane helix</keyword>